<sequence length="965" mass="110632">MDEDSDSDLNDILKIENALGGAVGSRENEEYSIRCESAEGYSASEASSYQQHLTPNVDNLFSIFEELTSDPVEGDRIVIDAELEPSLENAICLNMAYQSMLKDLAQQLEVLRNVNLHKQKNLRAEIEILKAKPNKKSDKQKKKIIPFSFFGMPYFKDAAYNTPPPNEDTQLAQNSLGFRNISLLLMNKQISKHEARRIRKALKEQAIAIESTRLVGLRDELQEQLNEHSISEDEKKEIKSQINALQRKIYNVRLLPEDKLFDVPPSAFDWHKISIQNFGRSRTPDQLRLHWKHYLRPGVNTSSWTHIENKTLKQLVSKYEKGVDWNEVAADMNNGRTPFACFRRYQEKFNLENRKFGWSNEDNNLLLSLISSYNTQNINDIHWEEIRQNFPGRSKSQIYAHFRYHLYSLDPSPFSAHEDTAILEGIKIGYSLADISLLLGKRSLIQIRNRYKTLQKKPQLNEKDWTEEEDKKLLDMPDVGQLRTHFIRKNYPGRSFSQLFSRYHYLRMKSTTPKEYIAELKDQRLYTETRYLPKENRKLASRIVDMMSREGYNQDVSGSLLKKLPMLKSNLLNDYEERNRKKRNKYSFKTKNQNIRGKRVIQKKENELKEILCSYLAPNTKRPRKLCFPGDGREHGIVFACLYRLLQCHFTLAPNPNDVNEDECEELGISYENYLPFIELMNIVKDIPVPDIASRTGQLHWLPPSLGTLVGYRGLDLHRDYLQSSASRPFVASQNNATITELDGDDETNALEGPSGQSGTVPNSVEVEEPIALGSNEQEDEDDSDDEEISYPRRKPDEITFGDKIADSLLLTRLMTLYFWPGIMSSMYVPDLSKEDPTPEAAEVHPKSPRTKLKNKAPGKKQTKEKRKKHLRQVALKRFGKCKTLNDSAISKTSVEELNSTVSSTGADGEISEAAAIPSTSAGPSEAEEVVAATPPAKRAKIKRIVPKSDRVTRRCKKLCEQSDV</sequence>
<keyword evidence="2" id="KW-0805">Transcription regulation</keyword>
<feature type="compositionally biased region" description="Basic residues" evidence="7">
    <location>
        <begin position="847"/>
        <end position="870"/>
    </location>
</feature>
<feature type="domain" description="Myb-like" evidence="8">
    <location>
        <begin position="350"/>
        <end position="406"/>
    </location>
</feature>
<dbReference type="InterPro" id="IPR009057">
    <property type="entry name" value="Homeodomain-like_sf"/>
</dbReference>
<feature type="compositionally biased region" description="Acidic residues" evidence="7">
    <location>
        <begin position="777"/>
        <end position="789"/>
    </location>
</feature>
<evidence type="ECO:0000256" key="1">
    <source>
        <dbReference type="ARBA" id="ARBA00004123"/>
    </source>
</evidence>
<dbReference type="Gene3D" id="1.10.10.60">
    <property type="entry name" value="Homeodomain-like"/>
    <property type="match status" value="2"/>
</dbReference>
<dbReference type="GO" id="GO:0001006">
    <property type="term" value="F:RNA polymerase III type 3 promoter sequence-specific DNA binding"/>
    <property type="evidence" value="ECO:0000318"/>
    <property type="project" value="GO_Central"/>
</dbReference>
<dbReference type="CDD" id="cd00167">
    <property type="entry name" value="SANT"/>
    <property type="match status" value="2"/>
</dbReference>
<accession>E9GT69</accession>
<feature type="region of interest" description="Disordered" evidence="7">
    <location>
        <begin position="773"/>
        <end position="795"/>
    </location>
</feature>
<evidence type="ECO:0000313" key="10">
    <source>
        <dbReference type="Proteomes" id="UP000000305"/>
    </source>
</evidence>
<feature type="region of interest" description="Disordered" evidence="7">
    <location>
        <begin position="744"/>
        <end position="763"/>
    </location>
</feature>
<dbReference type="eggNOG" id="KOG0049">
    <property type="taxonomic scope" value="Eukaryota"/>
</dbReference>
<gene>
    <name evidence="9" type="ORF">DAPPUDRAFT_225734</name>
</gene>
<dbReference type="InParanoid" id="E9GT69"/>
<comment type="subcellular location">
    <subcellularLocation>
        <location evidence="1">Nucleus</location>
    </subcellularLocation>
</comment>
<dbReference type="Proteomes" id="UP000000305">
    <property type="component" value="Unassembled WGS sequence"/>
</dbReference>
<dbReference type="GO" id="GO:0042795">
    <property type="term" value="P:snRNA transcription by RNA polymerase II"/>
    <property type="evidence" value="ECO:0000318"/>
    <property type="project" value="GO_Central"/>
</dbReference>
<dbReference type="STRING" id="6669.E9GT69"/>
<evidence type="ECO:0000256" key="7">
    <source>
        <dbReference type="SAM" id="MobiDB-lite"/>
    </source>
</evidence>
<evidence type="ECO:0000256" key="4">
    <source>
        <dbReference type="ARBA" id="ARBA00023163"/>
    </source>
</evidence>
<dbReference type="InterPro" id="IPR001005">
    <property type="entry name" value="SANT/Myb"/>
</dbReference>
<dbReference type="AlphaFoldDB" id="E9GT69"/>
<dbReference type="InterPro" id="IPR051575">
    <property type="entry name" value="Myb-like_DNA-bd"/>
</dbReference>
<feature type="domain" description="Myb-like" evidence="8">
    <location>
        <begin position="296"/>
        <end position="349"/>
    </location>
</feature>
<proteinExistence type="predicted"/>
<dbReference type="SUPFAM" id="SSF46689">
    <property type="entry name" value="Homeodomain-like"/>
    <property type="match status" value="3"/>
</dbReference>
<dbReference type="OrthoDB" id="2143914at2759"/>
<name>E9GT69_DAPPU</name>
<dbReference type="OMA" id="NINDIHW"/>
<dbReference type="HOGENOM" id="CLU_306806_0_0_1"/>
<protein>
    <recommendedName>
        <fullName evidence="8">Myb-like domain-containing protein</fullName>
    </recommendedName>
</protein>
<keyword evidence="5" id="KW-0539">Nucleus</keyword>
<evidence type="ECO:0000256" key="3">
    <source>
        <dbReference type="ARBA" id="ARBA00023125"/>
    </source>
</evidence>
<dbReference type="Pfam" id="PF13921">
    <property type="entry name" value="Myb_DNA-bind_6"/>
    <property type="match status" value="1"/>
</dbReference>
<keyword evidence="3" id="KW-0238">DNA-binding</keyword>
<feature type="region of interest" description="Disordered" evidence="7">
    <location>
        <begin position="834"/>
        <end position="870"/>
    </location>
</feature>
<keyword evidence="10" id="KW-1185">Reference proteome</keyword>
<evidence type="ECO:0000256" key="5">
    <source>
        <dbReference type="ARBA" id="ARBA00023242"/>
    </source>
</evidence>
<dbReference type="EMBL" id="GL732563">
    <property type="protein sequence ID" value="EFX77325.1"/>
    <property type="molecule type" value="Genomic_DNA"/>
</dbReference>
<evidence type="ECO:0000256" key="6">
    <source>
        <dbReference type="SAM" id="Coils"/>
    </source>
</evidence>
<feature type="compositionally biased region" description="Basic and acidic residues" evidence="7">
    <location>
        <begin position="834"/>
        <end position="846"/>
    </location>
</feature>
<reference evidence="9 10" key="1">
    <citation type="journal article" date="2011" name="Science">
        <title>The ecoresponsive genome of Daphnia pulex.</title>
        <authorList>
            <person name="Colbourne J.K."/>
            <person name="Pfrender M.E."/>
            <person name="Gilbert D."/>
            <person name="Thomas W.K."/>
            <person name="Tucker A."/>
            <person name="Oakley T.H."/>
            <person name="Tokishita S."/>
            <person name="Aerts A."/>
            <person name="Arnold G.J."/>
            <person name="Basu M.K."/>
            <person name="Bauer D.J."/>
            <person name="Caceres C.E."/>
            <person name="Carmel L."/>
            <person name="Casola C."/>
            <person name="Choi J.H."/>
            <person name="Detter J.C."/>
            <person name="Dong Q."/>
            <person name="Dusheyko S."/>
            <person name="Eads B.D."/>
            <person name="Frohlich T."/>
            <person name="Geiler-Samerotte K.A."/>
            <person name="Gerlach D."/>
            <person name="Hatcher P."/>
            <person name="Jogdeo S."/>
            <person name="Krijgsveld J."/>
            <person name="Kriventseva E.V."/>
            <person name="Kultz D."/>
            <person name="Laforsch C."/>
            <person name="Lindquist E."/>
            <person name="Lopez J."/>
            <person name="Manak J.R."/>
            <person name="Muller J."/>
            <person name="Pangilinan J."/>
            <person name="Patwardhan R.P."/>
            <person name="Pitluck S."/>
            <person name="Pritham E.J."/>
            <person name="Rechtsteiner A."/>
            <person name="Rho M."/>
            <person name="Rogozin I.B."/>
            <person name="Sakarya O."/>
            <person name="Salamov A."/>
            <person name="Schaack S."/>
            <person name="Shapiro H."/>
            <person name="Shiga Y."/>
            <person name="Skalitzky C."/>
            <person name="Smith Z."/>
            <person name="Souvorov A."/>
            <person name="Sung W."/>
            <person name="Tang Z."/>
            <person name="Tsuchiya D."/>
            <person name="Tu H."/>
            <person name="Vos H."/>
            <person name="Wang M."/>
            <person name="Wolf Y.I."/>
            <person name="Yamagata H."/>
            <person name="Yamada T."/>
            <person name="Ye Y."/>
            <person name="Shaw J.R."/>
            <person name="Andrews J."/>
            <person name="Crease T.J."/>
            <person name="Tang H."/>
            <person name="Lucas S.M."/>
            <person name="Robertson H.M."/>
            <person name="Bork P."/>
            <person name="Koonin E.V."/>
            <person name="Zdobnov E.M."/>
            <person name="Grigoriev I.V."/>
            <person name="Lynch M."/>
            <person name="Boore J.L."/>
        </authorList>
    </citation>
    <scope>NUCLEOTIDE SEQUENCE [LARGE SCALE GENOMIC DNA]</scope>
</reference>
<dbReference type="PANTHER" id="PTHR46621:SF1">
    <property type="entry name" value="SNRNA-ACTIVATING PROTEIN COMPLEX SUBUNIT 4"/>
    <property type="match status" value="1"/>
</dbReference>
<dbReference type="GO" id="GO:0005634">
    <property type="term" value="C:nucleus"/>
    <property type="evidence" value="ECO:0007669"/>
    <property type="project" value="UniProtKB-SubCell"/>
</dbReference>
<dbReference type="GO" id="GO:0019185">
    <property type="term" value="C:snRNA-activating protein complex"/>
    <property type="evidence" value="ECO:0000318"/>
    <property type="project" value="GO_Central"/>
</dbReference>
<evidence type="ECO:0000256" key="2">
    <source>
        <dbReference type="ARBA" id="ARBA00023015"/>
    </source>
</evidence>
<organism evidence="9 10">
    <name type="scientific">Daphnia pulex</name>
    <name type="common">Water flea</name>
    <dbReference type="NCBI Taxonomy" id="6669"/>
    <lineage>
        <taxon>Eukaryota</taxon>
        <taxon>Metazoa</taxon>
        <taxon>Ecdysozoa</taxon>
        <taxon>Arthropoda</taxon>
        <taxon>Crustacea</taxon>
        <taxon>Branchiopoda</taxon>
        <taxon>Diplostraca</taxon>
        <taxon>Cladocera</taxon>
        <taxon>Anomopoda</taxon>
        <taxon>Daphniidae</taxon>
        <taxon>Daphnia</taxon>
    </lineage>
</organism>
<keyword evidence="4" id="KW-0804">Transcription</keyword>
<dbReference type="PROSITE" id="PS50090">
    <property type="entry name" value="MYB_LIKE"/>
    <property type="match status" value="2"/>
</dbReference>
<feature type="coiled-coil region" evidence="6">
    <location>
        <begin position="214"/>
        <end position="248"/>
    </location>
</feature>
<dbReference type="KEGG" id="dpx:DAPPUDRAFT_225734"/>
<dbReference type="PANTHER" id="PTHR46621">
    <property type="entry name" value="SNRNA-ACTIVATING PROTEIN COMPLEX SUBUNIT 4"/>
    <property type="match status" value="1"/>
</dbReference>
<dbReference type="SMART" id="SM00717">
    <property type="entry name" value="SANT"/>
    <property type="match status" value="5"/>
</dbReference>
<dbReference type="GO" id="GO:0042796">
    <property type="term" value="P:snRNA transcription by RNA polymerase III"/>
    <property type="evidence" value="ECO:0000318"/>
    <property type="project" value="GO_Central"/>
</dbReference>
<evidence type="ECO:0000259" key="8">
    <source>
        <dbReference type="PROSITE" id="PS50090"/>
    </source>
</evidence>
<keyword evidence="6" id="KW-0175">Coiled coil</keyword>
<evidence type="ECO:0000313" key="9">
    <source>
        <dbReference type="EMBL" id="EFX77325.1"/>
    </source>
</evidence>